<comment type="subcellular location">
    <subcellularLocation>
        <location evidence="2">Nucleus</location>
    </subcellularLocation>
</comment>
<dbReference type="GO" id="GO:0016787">
    <property type="term" value="F:hydrolase activity"/>
    <property type="evidence" value="ECO:0007669"/>
    <property type="project" value="UniProtKB-KW"/>
</dbReference>
<dbReference type="Proteomes" id="UP001219518">
    <property type="component" value="Unassembled WGS sequence"/>
</dbReference>
<dbReference type="GO" id="GO:0005634">
    <property type="term" value="C:nucleus"/>
    <property type="evidence" value="ECO:0007669"/>
    <property type="project" value="UniProtKB-SubCell"/>
</dbReference>
<keyword evidence="7" id="KW-0539">Nucleus</keyword>
<dbReference type="InterPro" id="IPR027806">
    <property type="entry name" value="HARBI1_dom"/>
</dbReference>
<dbReference type="EMBL" id="JAHWGI010001422">
    <property type="protein sequence ID" value="KAK3931341.1"/>
    <property type="molecule type" value="Genomic_DNA"/>
</dbReference>
<accession>A0AAE1LSU5</accession>
<organism evidence="9 10">
    <name type="scientific">Frankliniella fusca</name>
    <dbReference type="NCBI Taxonomy" id="407009"/>
    <lineage>
        <taxon>Eukaryota</taxon>
        <taxon>Metazoa</taxon>
        <taxon>Ecdysozoa</taxon>
        <taxon>Arthropoda</taxon>
        <taxon>Hexapoda</taxon>
        <taxon>Insecta</taxon>
        <taxon>Pterygota</taxon>
        <taxon>Neoptera</taxon>
        <taxon>Paraneoptera</taxon>
        <taxon>Thysanoptera</taxon>
        <taxon>Terebrantia</taxon>
        <taxon>Thripoidea</taxon>
        <taxon>Thripidae</taxon>
        <taxon>Frankliniella</taxon>
    </lineage>
</organism>
<protein>
    <submittedName>
        <fullName evidence="9">Protein ALP1-like</fullName>
    </submittedName>
</protein>
<evidence type="ECO:0000256" key="1">
    <source>
        <dbReference type="ARBA" id="ARBA00001968"/>
    </source>
</evidence>
<reference evidence="9" key="2">
    <citation type="journal article" date="2023" name="BMC Genomics">
        <title>Pest status, molecular evolution, and epigenetic factors derived from the genome assembly of Frankliniella fusca, a thysanopteran phytovirus vector.</title>
        <authorList>
            <person name="Catto M.A."/>
            <person name="Labadie P.E."/>
            <person name="Jacobson A.L."/>
            <person name="Kennedy G.G."/>
            <person name="Srinivasan R."/>
            <person name="Hunt B.G."/>
        </authorList>
    </citation>
    <scope>NUCLEOTIDE SEQUENCE</scope>
    <source>
        <strain evidence="9">PL_HMW_Pooled</strain>
    </source>
</reference>
<keyword evidence="4" id="KW-0540">Nuclease</keyword>
<dbReference type="PANTHER" id="PTHR22930:SF85">
    <property type="entry name" value="GH03217P-RELATED"/>
    <property type="match status" value="1"/>
</dbReference>
<evidence type="ECO:0000256" key="5">
    <source>
        <dbReference type="ARBA" id="ARBA00022723"/>
    </source>
</evidence>
<evidence type="ECO:0000259" key="8">
    <source>
        <dbReference type="Pfam" id="PF13359"/>
    </source>
</evidence>
<evidence type="ECO:0000313" key="10">
    <source>
        <dbReference type="Proteomes" id="UP001219518"/>
    </source>
</evidence>
<comment type="cofactor">
    <cofactor evidence="1">
        <name>a divalent metal cation</name>
        <dbReference type="ChEBI" id="CHEBI:60240"/>
    </cofactor>
</comment>
<dbReference type="GO" id="GO:0004518">
    <property type="term" value="F:nuclease activity"/>
    <property type="evidence" value="ECO:0007669"/>
    <property type="project" value="UniProtKB-KW"/>
</dbReference>
<keyword evidence="6" id="KW-0378">Hydrolase</keyword>
<dbReference type="Pfam" id="PF13359">
    <property type="entry name" value="DDE_Tnp_4"/>
    <property type="match status" value="1"/>
</dbReference>
<evidence type="ECO:0000256" key="3">
    <source>
        <dbReference type="ARBA" id="ARBA00006958"/>
    </source>
</evidence>
<feature type="domain" description="DDE Tnp4" evidence="8">
    <location>
        <begin position="186"/>
        <end position="341"/>
    </location>
</feature>
<gene>
    <name evidence="9" type="ORF">KUF71_025794</name>
</gene>
<dbReference type="PANTHER" id="PTHR22930">
    <property type="match status" value="1"/>
</dbReference>
<proteinExistence type="inferred from homology"/>
<evidence type="ECO:0000256" key="7">
    <source>
        <dbReference type="ARBA" id="ARBA00023242"/>
    </source>
</evidence>
<evidence type="ECO:0000256" key="6">
    <source>
        <dbReference type="ARBA" id="ARBA00022801"/>
    </source>
</evidence>
<sequence>MDQKKVIVAIAIATSDNLRQLESDSESEEDFIINVAIKQQMQRVRGELRKPVRNEDFLSITIPRLTDDQFRQHFRVTVRTFENLEFRLRNVLVNSAHEGRNRIPVRQQLLSVLWLLATPDSFRSVSDRFDMGKSILHDTFVKVVEALNGIADSVIIWPTGEKLISVKNKFQRLGKTAKLANVIGAIDGSHIPIPAPKVNSMYYKTRNKEYAVTLQAVCDADLLYTDCFAGFPGSVPDVRVFRNSDLWQKVRYDMARHFPDDEFIIGDKAYPVLSWCIPPFINRGNLTEDQKKFNNTVSEMRQVVERSFALLKGRFRRLKYLDMKRVDLIPFTILACCVLHNICILGKDENNEEIRIMIREGQQIRNAPEPVPREQELVQEVPEQAPDGVAKRNHLLNLVARQIRNNRN</sequence>
<keyword evidence="10" id="KW-1185">Reference proteome</keyword>
<dbReference type="InterPro" id="IPR045249">
    <property type="entry name" value="HARBI1-like"/>
</dbReference>
<evidence type="ECO:0000313" key="9">
    <source>
        <dbReference type="EMBL" id="KAK3931341.1"/>
    </source>
</evidence>
<keyword evidence="5" id="KW-0479">Metal-binding</keyword>
<reference evidence="9" key="1">
    <citation type="submission" date="2021-07" db="EMBL/GenBank/DDBJ databases">
        <authorList>
            <person name="Catto M.A."/>
            <person name="Jacobson A."/>
            <person name="Kennedy G."/>
            <person name="Labadie P."/>
            <person name="Hunt B.G."/>
            <person name="Srinivasan R."/>
        </authorList>
    </citation>
    <scope>NUCLEOTIDE SEQUENCE</scope>
    <source>
        <strain evidence="9">PL_HMW_Pooled</strain>
        <tissue evidence="9">Head</tissue>
    </source>
</reference>
<dbReference type="GO" id="GO:0046872">
    <property type="term" value="F:metal ion binding"/>
    <property type="evidence" value="ECO:0007669"/>
    <property type="project" value="UniProtKB-KW"/>
</dbReference>
<comment type="caution">
    <text evidence="9">The sequence shown here is derived from an EMBL/GenBank/DDBJ whole genome shotgun (WGS) entry which is preliminary data.</text>
</comment>
<evidence type="ECO:0000256" key="4">
    <source>
        <dbReference type="ARBA" id="ARBA00022722"/>
    </source>
</evidence>
<name>A0AAE1LSU5_9NEOP</name>
<evidence type="ECO:0000256" key="2">
    <source>
        <dbReference type="ARBA" id="ARBA00004123"/>
    </source>
</evidence>
<dbReference type="AlphaFoldDB" id="A0AAE1LSU5"/>
<comment type="similarity">
    <text evidence="3">Belongs to the HARBI1 family.</text>
</comment>